<name>A0AA88HHL2_ARTSF</name>
<reference evidence="7" key="1">
    <citation type="submission" date="2023-07" db="EMBL/GenBank/DDBJ databases">
        <title>Chromosome-level genome assembly of Artemia franciscana.</title>
        <authorList>
            <person name="Jo E."/>
        </authorList>
    </citation>
    <scope>NUCLEOTIDE SEQUENCE</scope>
    <source>
        <tissue evidence="7">Whole body</tissue>
    </source>
</reference>
<keyword evidence="4" id="KW-0576">Peroxisome</keyword>
<dbReference type="InterPro" id="IPR020845">
    <property type="entry name" value="AMP-binding_CS"/>
</dbReference>
<dbReference type="GO" id="GO:0016405">
    <property type="term" value="F:CoA-ligase activity"/>
    <property type="evidence" value="ECO:0007669"/>
    <property type="project" value="TreeGrafter"/>
</dbReference>
<dbReference type="EMBL" id="JAVRJZ010000019">
    <property type="protein sequence ID" value="KAK2707184.1"/>
    <property type="molecule type" value="Genomic_DNA"/>
</dbReference>
<feature type="domain" description="AMP-dependent synthetase/ligase" evidence="6">
    <location>
        <begin position="13"/>
        <end position="178"/>
    </location>
</feature>
<dbReference type="AlphaFoldDB" id="A0AA88HHL2"/>
<feature type="non-terminal residue" evidence="7">
    <location>
        <position position="288"/>
    </location>
</feature>
<dbReference type="InterPro" id="IPR000873">
    <property type="entry name" value="AMP-dep_synth/lig_dom"/>
</dbReference>
<accession>A0AA88HHL2</accession>
<dbReference type="PANTHER" id="PTHR24096">
    <property type="entry name" value="LONG-CHAIN-FATTY-ACID--COA LIGASE"/>
    <property type="match status" value="1"/>
</dbReference>
<feature type="region of interest" description="Disordered" evidence="5">
    <location>
        <begin position="243"/>
        <end position="288"/>
    </location>
</feature>
<dbReference type="Proteomes" id="UP001187531">
    <property type="component" value="Unassembled WGS sequence"/>
</dbReference>
<comment type="similarity">
    <text evidence="2">Belongs to the ATP-dependent AMP-binding enzyme family.</text>
</comment>
<dbReference type="Gene3D" id="3.40.50.980">
    <property type="match status" value="2"/>
</dbReference>
<evidence type="ECO:0000313" key="7">
    <source>
        <dbReference type="EMBL" id="KAK2707184.1"/>
    </source>
</evidence>
<proteinExistence type="inferred from homology"/>
<keyword evidence="3" id="KW-0436">Ligase</keyword>
<dbReference type="PROSITE" id="PS00455">
    <property type="entry name" value="AMP_BINDING"/>
    <property type="match status" value="1"/>
</dbReference>
<sequence>MDSIVDTMVNPLTNETHTFEEVASAIEKVSSSLQMEGLSNGDRVAFCVPNSIEACISLLAVSRCGATITLANPLYTHRELEHFVEVAEPTHWFCTSAVIPRISVTHGLRKIFVFDTNKETREKYVTYDELLHANVNLDFLPPKINLDDIATMPFSSGTTGLPKGVMLTHRNLLRSNMTDEEVIKIIFDKESDINYEEYKKAKLHLTSDEEDGRDPDWVSSVVVYTFFDHSVSIQPIAEVVYKSDSNDEEPTPSSKRIRDYSGKQPAASISTKPTDSRVTVSSDNSTPS</sequence>
<evidence type="ECO:0000259" key="6">
    <source>
        <dbReference type="Pfam" id="PF00501"/>
    </source>
</evidence>
<dbReference type="SUPFAM" id="SSF56801">
    <property type="entry name" value="Acetyl-CoA synthetase-like"/>
    <property type="match status" value="1"/>
</dbReference>
<evidence type="ECO:0000256" key="3">
    <source>
        <dbReference type="ARBA" id="ARBA00022598"/>
    </source>
</evidence>
<evidence type="ECO:0000256" key="2">
    <source>
        <dbReference type="ARBA" id="ARBA00006432"/>
    </source>
</evidence>
<protein>
    <recommendedName>
        <fullName evidence="6">AMP-dependent synthetase/ligase domain-containing protein</fullName>
    </recommendedName>
</protein>
<dbReference type="PANTHER" id="PTHR24096:SF149">
    <property type="entry name" value="AMP-BINDING DOMAIN-CONTAINING PROTEIN-RELATED"/>
    <property type="match status" value="1"/>
</dbReference>
<dbReference type="GO" id="GO:0005777">
    <property type="term" value="C:peroxisome"/>
    <property type="evidence" value="ECO:0007669"/>
    <property type="project" value="UniProtKB-SubCell"/>
</dbReference>
<gene>
    <name evidence="7" type="ORF">QYM36_015013</name>
</gene>
<evidence type="ECO:0000256" key="1">
    <source>
        <dbReference type="ARBA" id="ARBA00004275"/>
    </source>
</evidence>
<comment type="caution">
    <text evidence="7">The sequence shown here is derived from an EMBL/GenBank/DDBJ whole genome shotgun (WGS) entry which is preliminary data.</text>
</comment>
<evidence type="ECO:0000313" key="8">
    <source>
        <dbReference type="Proteomes" id="UP001187531"/>
    </source>
</evidence>
<keyword evidence="8" id="KW-1185">Reference proteome</keyword>
<evidence type="ECO:0000256" key="5">
    <source>
        <dbReference type="SAM" id="MobiDB-lite"/>
    </source>
</evidence>
<dbReference type="Pfam" id="PF00501">
    <property type="entry name" value="AMP-binding"/>
    <property type="match status" value="1"/>
</dbReference>
<feature type="compositionally biased region" description="Polar residues" evidence="5">
    <location>
        <begin position="267"/>
        <end position="288"/>
    </location>
</feature>
<organism evidence="7 8">
    <name type="scientific">Artemia franciscana</name>
    <name type="common">Brine shrimp</name>
    <name type="synonym">Artemia sanfranciscana</name>
    <dbReference type="NCBI Taxonomy" id="6661"/>
    <lineage>
        <taxon>Eukaryota</taxon>
        <taxon>Metazoa</taxon>
        <taxon>Ecdysozoa</taxon>
        <taxon>Arthropoda</taxon>
        <taxon>Crustacea</taxon>
        <taxon>Branchiopoda</taxon>
        <taxon>Anostraca</taxon>
        <taxon>Artemiidae</taxon>
        <taxon>Artemia</taxon>
    </lineage>
</organism>
<evidence type="ECO:0000256" key="4">
    <source>
        <dbReference type="ARBA" id="ARBA00023140"/>
    </source>
</evidence>
<comment type="subcellular location">
    <subcellularLocation>
        <location evidence="1">Peroxisome</location>
    </subcellularLocation>
</comment>